<dbReference type="InterPro" id="IPR001608">
    <property type="entry name" value="Ala_racemase_N"/>
</dbReference>
<proteinExistence type="inferred from homology"/>
<gene>
    <name evidence="6" type="ORF">WY13_03590</name>
</gene>
<dbReference type="SUPFAM" id="SSF51419">
    <property type="entry name" value="PLP-binding barrel"/>
    <property type="match status" value="1"/>
</dbReference>
<evidence type="ECO:0000313" key="7">
    <source>
        <dbReference type="Proteomes" id="UP000077407"/>
    </source>
</evidence>
<name>A0A162KJJ6_9CLOT</name>
<dbReference type="PIRSF" id="PIRSF004848">
    <property type="entry name" value="YBL036c_PLPDEIII"/>
    <property type="match status" value="1"/>
</dbReference>
<dbReference type="AlphaFoldDB" id="A0A162KJJ6"/>
<comment type="caution">
    <text evidence="6">The sequence shown here is derived from an EMBL/GenBank/DDBJ whole genome shotgun (WGS) entry which is preliminary data.</text>
</comment>
<dbReference type="EMBL" id="LITT01000062">
    <property type="protein sequence ID" value="OAA83262.1"/>
    <property type="molecule type" value="Genomic_DNA"/>
</dbReference>
<feature type="modified residue" description="N6-(pyridoxal phosphate)lysine" evidence="2 3">
    <location>
        <position position="47"/>
    </location>
</feature>
<dbReference type="PATRIC" id="fig|1538.10.peg.3667"/>
<evidence type="ECO:0000256" key="2">
    <source>
        <dbReference type="HAMAP-Rule" id="MF_02087"/>
    </source>
</evidence>
<organism evidence="6 7">
    <name type="scientific">Clostridium ljungdahlii</name>
    <dbReference type="NCBI Taxonomy" id="1538"/>
    <lineage>
        <taxon>Bacteria</taxon>
        <taxon>Bacillati</taxon>
        <taxon>Bacillota</taxon>
        <taxon>Clostridia</taxon>
        <taxon>Eubacteriales</taxon>
        <taxon>Clostridiaceae</taxon>
        <taxon>Clostridium</taxon>
    </lineage>
</organism>
<dbReference type="FunFam" id="3.20.20.10:FF:000018">
    <property type="entry name" value="Pyridoxal phosphate homeostasis protein"/>
    <property type="match status" value="1"/>
</dbReference>
<evidence type="ECO:0000313" key="6">
    <source>
        <dbReference type="EMBL" id="OAA83262.1"/>
    </source>
</evidence>
<dbReference type="Gene3D" id="3.20.20.10">
    <property type="entry name" value="Alanine racemase"/>
    <property type="match status" value="1"/>
</dbReference>
<keyword evidence="1 2" id="KW-0663">Pyridoxal phosphate</keyword>
<dbReference type="PANTHER" id="PTHR10146:SF14">
    <property type="entry name" value="PYRIDOXAL PHOSPHATE HOMEOSTASIS PROTEIN"/>
    <property type="match status" value="1"/>
</dbReference>
<dbReference type="CDD" id="cd00635">
    <property type="entry name" value="PLPDE_III_YBL036c_like"/>
    <property type="match status" value="1"/>
</dbReference>
<comment type="similarity">
    <text evidence="2 4">Belongs to the pyridoxal phosphate-binding protein YggS/PROSC family.</text>
</comment>
<evidence type="ECO:0000259" key="5">
    <source>
        <dbReference type="Pfam" id="PF01168"/>
    </source>
</evidence>
<protein>
    <recommendedName>
        <fullName evidence="2">Pyridoxal phosphate homeostasis protein</fullName>
        <shortName evidence="2">PLP homeostasis protein</shortName>
    </recommendedName>
</protein>
<sequence>MSMKNTNNCICLCLIIKETVILSIEQNLSRIEEEIKDKNVTLVAVSKTKPVEDIQKAYDAGIRDFGENKVQELTNKIPNLPQDIRWHLIGHLQRNKVKYIVGKVYLIHSLDSIRLLNELEKHYKDQKLIANTLIQINIGLEESKTGLPLEELEDLLNACENCTNVKVKGLMAVIPKGDEESCKKYFRKLKDIFDGLKKRKFNNISMNILSMGMTHDYKIAIEEGATLVRIGEGIFGKRNYNNK</sequence>
<comment type="cofactor">
    <cofactor evidence="3">
        <name>pyridoxal 5'-phosphate</name>
        <dbReference type="ChEBI" id="CHEBI:597326"/>
    </cofactor>
</comment>
<evidence type="ECO:0000256" key="3">
    <source>
        <dbReference type="PIRSR" id="PIRSR004848-1"/>
    </source>
</evidence>
<comment type="function">
    <text evidence="2">Pyridoxal 5'-phosphate (PLP)-binding protein, which is involved in PLP homeostasis.</text>
</comment>
<dbReference type="PANTHER" id="PTHR10146">
    <property type="entry name" value="PROLINE SYNTHETASE CO-TRANSCRIBED BACTERIAL HOMOLOG PROTEIN"/>
    <property type="match status" value="1"/>
</dbReference>
<dbReference type="HAMAP" id="MF_02087">
    <property type="entry name" value="PLP_homeostasis"/>
    <property type="match status" value="1"/>
</dbReference>
<feature type="domain" description="Alanine racemase N-terminal" evidence="5">
    <location>
        <begin position="23"/>
        <end position="237"/>
    </location>
</feature>
<dbReference type="GO" id="GO:0030170">
    <property type="term" value="F:pyridoxal phosphate binding"/>
    <property type="evidence" value="ECO:0007669"/>
    <property type="project" value="UniProtKB-UniRule"/>
</dbReference>
<dbReference type="NCBIfam" id="TIGR00044">
    <property type="entry name" value="YggS family pyridoxal phosphate-dependent enzyme"/>
    <property type="match status" value="1"/>
</dbReference>
<evidence type="ECO:0000256" key="4">
    <source>
        <dbReference type="RuleBase" id="RU004514"/>
    </source>
</evidence>
<reference evidence="6 7" key="1">
    <citation type="journal article" date="2015" name="Biotechnol. Bioeng.">
        <title>Genome sequence and phenotypic characterization of Caulobacter segnis.</title>
        <authorList>
            <person name="Patel S."/>
            <person name="Fletcher B."/>
            <person name="Scott D.C."/>
            <person name="Ely B."/>
        </authorList>
    </citation>
    <scope>NUCLEOTIDE SEQUENCE [LARGE SCALE GENOMIC DNA]</scope>
    <source>
        <strain evidence="6 7">ERI-2</strain>
    </source>
</reference>
<evidence type="ECO:0000256" key="1">
    <source>
        <dbReference type="ARBA" id="ARBA00022898"/>
    </source>
</evidence>
<dbReference type="InterPro" id="IPR011078">
    <property type="entry name" value="PyrdxlP_homeostasis"/>
</dbReference>
<dbReference type="Pfam" id="PF01168">
    <property type="entry name" value="Ala_racemase_N"/>
    <property type="match status" value="1"/>
</dbReference>
<dbReference type="InterPro" id="IPR029066">
    <property type="entry name" value="PLP-binding_barrel"/>
</dbReference>
<accession>A0A162KJJ6</accession>
<dbReference type="Proteomes" id="UP000077407">
    <property type="component" value="Unassembled WGS sequence"/>
</dbReference>